<keyword evidence="4" id="KW-1185">Reference proteome</keyword>
<dbReference type="EMBL" id="SPKJ01000036">
    <property type="protein sequence ID" value="MYZ48367.1"/>
    <property type="molecule type" value="Genomic_DNA"/>
</dbReference>
<dbReference type="InterPro" id="IPR035220">
    <property type="entry name" value="DUF5330"/>
</dbReference>
<dbReference type="OrthoDB" id="7923950at2"/>
<feature type="chain" id="PRO_5036936518" description="DUF5330 domain-containing protein" evidence="2">
    <location>
        <begin position="23"/>
        <end position="111"/>
    </location>
</feature>
<evidence type="ECO:0008006" key="5">
    <source>
        <dbReference type="Google" id="ProtNLM"/>
    </source>
</evidence>
<reference evidence="3" key="1">
    <citation type="submission" date="2019-03" db="EMBL/GenBank/DDBJ databases">
        <title>Afifella sp. nov., isolated from activated sludge.</title>
        <authorList>
            <person name="Li Q."/>
            <person name="Liu Y."/>
        </authorList>
    </citation>
    <scope>NUCLEOTIDE SEQUENCE</scope>
    <source>
        <strain evidence="3">L72</strain>
    </source>
</reference>
<dbReference type="Proteomes" id="UP000773614">
    <property type="component" value="Unassembled WGS sequence"/>
</dbReference>
<dbReference type="Pfam" id="PF17264">
    <property type="entry name" value="DUF5330"/>
    <property type="match status" value="1"/>
</dbReference>
<name>A0A964WTT0_9HYPH</name>
<gene>
    <name evidence="3" type="ORF">E4O86_11680</name>
</gene>
<keyword evidence="2" id="KW-0732">Signal</keyword>
<dbReference type="AlphaFoldDB" id="A0A964WTT0"/>
<feature type="signal peptide" evidence="2">
    <location>
        <begin position="1"/>
        <end position="22"/>
    </location>
</feature>
<sequence length="111" mass="11699">MFVLRSLFWLTMLVMVLPPAEGADAPPRVSLFNAVIAAQALVQDVGAICERNPGACSVSRDALALVGRKIETGANIVEAGVARERGTDHGTLRPADLAPAWSLGEPRPPRG</sequence>
<dbReference type="RefSeq" id="WP_161140717.1">
    <property type="nucleotide sequence ID" value="NZ_SPKJ01000036.1"/>
</dbReference>
<protein>
    <recommendedName>
        <fullName evidence="5">DUF5330 domain-containing protein</fullName>
    </recommendedName>
</protein>
<evidence type="ECO:0000313" key="4">
    <source>
        <dbReference type="Proteomes" id="UP000773614"/>
    </source>
</evidence>
<evidence type="ECO:0000256" key="1">
    <source>
        <dbReference type="SAM" id="MobiDB-lite"/>
    </source>
</evidence>
<proteinExistence type="predicted"/>
<organism evidence="3 4">
    <name type="scientific">Propylenella binzhouense</name>
    <dbReference type="NCBI Taxonomy" id="2555902"/>
    <lineage>
        <taxon>Bacteria</taxon>
        <taxon>Pseudomonadati</taxon>
        <taxon>Pseudomonadota</taxon>
        <taxon>Alphaproteobacteria</taxon>
        <taxon>Hyphomicrobiales</taxon>
        <taxon>Propylenellaceae</taxon>
        <taxon>Propylenella</taxon>
    </lineage>
</organism>
<accession>A0A964WTT0</accession>
<evidence type="ECO:0000256" key="2">
    <source>
        <dbReference type="SAM" id="SignalP"/>
    </source>
</evidence>
<evidence type="ECO:0000313" key="3">
    <source>
        <dbReference type="EMBL" id="MYZ48367.1"/>
    </source>
</evidence>
<comment type="caution">
    <text evidence="3">The sequence shown here is derived from an EMBL/GenBank/DDBJ whole genome shotgun (WGS) entry which is preliminary data.</text>
</comment>
<feature type="region of interest" description="Disordered" evidence="1">
    <location>
        <begin position="85"/>
        <end position="111"/>
    </location>
</feature>